<dbReference type="Pfam" id="PF00535">
    <property type="entry name" value="Glycos_transf_2"/>
    <property type="match status" value="1"/>
</dbReference>
<dbReference type="RefSeq" id="WP_341689241.1">
    <property type="nucleotide sequence ID" value="NZ_JBBYHS010000002.1"/>
</dbReference>
<keyword evidence="2" id="KW-0328">Glycosyltransferase</keyword>
<organism evidence="2 3">
    <name type="scientific">Flavobacterium calami</name>
    <dbReference type="NCBI Taxonomy" id="3139144"/>
    <lineage>
        <taxon>Bacteria</taxon>
        <taxon>Pseudomonadati</taxon>
        <taxon>Bacteroidota</taxon>
        <taxon>Flavobacteriia</taxon>
        <taxon>Flavobacteriales</taxon>
        <taxon>Flavobacteriaceae</taxon>
        <taxon>Flavobacterium</taxon>
    </lineage>
</organism>
<accession>A0ABU9IKG1</accession>
<evidence type="ECO:0000313" key="3">
    <source>
        <dbReference type="Proteomes" id="UP001485226"/>
    </source>
</evidence>
<sequence length="318" mass="37283">MNYPLVSIIIPTYNRADVIGETLDSVALQTYQNWECIIIDDRSIDNTYEIIENYLKNDSRFKFIKKDFGDKGASASRNLGLKNANGKYIQFLDSDDILHPEKIEHQINLLIKNDTLTISTCKWERIQNSVLEIKEFSNKADYQNYIDTKDYFDVIGKYGGFFPPEAYLISREIIDFSGHWNENLTNNDDGEFFFRIISNASKMLFVENSIVYHRNASLNHHNLSELNSDDKIISLINSWKIIEALYVTRYGKENSIYIAKKKEAVYNSIQLKYKHLVKDNKHFFKTQIKNDNFVLKVKKIIKKIKLRFRNNANRLQST</sequence>
<comment type="caution">
    <text evidence="2">The sequence shown here is derived from an EMBL/GenBank/DDBJ whole genome shotgun (WGS) entry which is preliminary data.</text>
</comment>
<dbReference type="SUPFAM" id="SSF53448">
    <property type="entry name" value="Nucleotide-diphospho-sugar transferases"/>
    <property type="match status" value="1"/>
</dbReference>
<dbReference type="InterPro" id="IPR029044">
    <property type="entry name" value="Nucleotide-diphossugar_trans"/>
</dbReference>
<dbReference type="Proteomes" id="UP001485226">
    <property type="component" value="Unassembled WGS sequence"/>
</dbReference>
<proteinExistence type="predicted"/>
<keyword evidence="3" id="KW-1185">Reference proteome</keyword>
<feature type="domain" description="Glycosyltransferase 2-like" evidence="1">
    <location>
        <begin position="7"/>
        <end position="166"/>
    </location>
</feature>
<dbReference type="EC" id="2.4.-.-" evidence="2"/>
<name>A0ABU9IKG1_9FLAO</name>
<dbReference type="InterPro" id="IPR001173">
    <property type="entry name" value="Glyco_trans_2-like"/>
</dbReference>
<dbReference type="InterPro" id="IPR050834">
    <property type="entry name" value="Glycosyltransf_2"/>
</dbReference>
<gene>
    <name evidence="2" type="ORF">AAEO57_02605</name>
</gene>
<reference evidence="2 3" key="1">
    <citation type="submission" date="2024-04" db="EMBL/GenBank/DDBJ databases">
        <title>Flavobacterium sp. DGU38 16S ribosomal RNA gene Genome sequencing and assembly.</title>
        <authorList>
            <person name="Park S."/>
        </authorList>
    </citation>
    <scope>NUCLEOTIDE SEQUENCE [LARGE SCALE GENOMIC DNA]</scope>
    <source>
        <strain evidence="2 3">DGU38</strain>
    </source>
</reference>
<dbReference type="EMBL" id="JBBYHS010000002">
    <property type="protein sequence ID" value="MEL1252655.1"/>
    <property type="molecule type" value="Genomic_DNA"/>
</dbReference>
<evidence type="ECO:0000259" key="1">
    <source>
        <dbReference type="Pfam" id="PF00535"/>
    </source>
</evidence>
<dbReference type="GO" id="GO:0016757">
    <property type="term" value="F:glycosyltransferase activity"/>
    <property type="evidence" value="ECO:0007669"/>
    <property type="project" value="UniProtKB-KW"/>
</dbReference>
<dbReference type="Gene3D" id="3.90.550.10">
    <property type="entry name" value="Spore Coat Polysaccharide Biosynthesis Protein SpsA, Chain A"/>
    <property type="match status" value="1"/>
</dbReference>
<evidence type="ECO:0000313" key="2">
    <source>
        <dbReference type="EMBL" id="MEL1252655.1"/>
    </source>
</evidence>
<protein>
    <submittedName>
        <fullName evidence="2">Glycosyltransferase family 2 protein</fullName>
        <ecNumber evidence="2">2.4.-.-</ecNumber>
    </submittedName>
</protein>
<keyword evidence="2" id="KW-0808">Transferase</keyword>
<dbReference type="PANTHER" id="PTHR43685">
    <property type="entry name" value="GLYCOSYLTRANSFERASE"/>
    <property type="match status" value="1"/>
</dbReference>
<dbReference type="CDD" id="cd00761">
    <property type="entry name" value="Glyco_tranf_GTA_type"/>
    <property type="match status" value="1"/>
</dbReference>
<dbReference type="PANTHER" id="PTHR43685:SF2">
    <property type="entry name" value="GLYCOSYLTRANSFERASE 2-LIKE DOMAIN-CONTAINING PROTEIN"/>
    <property type="match status" value="1"/>
</dbReference>